<protein>
    <recommendedName>
        <fullName evidence="5">RxLR effector protein</fullName>
    </recommendedName>
</protein>
<evidence type="ECO:0000313" key="3">
    <source>
        <dbReference type="EMBL" id="CAH0519929.1"/>
    </source>
</evidence>
<organism evidence="3 4">
    <name type="scientific">Peronospora belbahrii</name>
    <dbReference type="NCBI Taxonomy" id="622444"/>
    <lineage>
        <taxon>Eukaryota</taxon>
        <taxon>Sar</taxon>
        <taxon>Stramenopiles</taxon>
        <taxon>Oomycota</taxon>
        <taxon>Peronosporomycetes</taxon>
        <taxon>Peronosporales</taxon>
        <taxon>Peronosporaceae</taxon>
        <taxon>Peronospora</taxon>
    </lineage>
</organism>
<evidence type="ECO:0000313" key="4">
    <source>
        <dbReference type="Proteomes" id="UP001158986"/>
    </source>
</evidence>
<gene>
    <name evidence="3" type="ORF">PBS001_LOCUS6440</name>
</gene>
<sequence length="152" mass="18073">MRFYYYIAFTIAVSFAGNNISFVRANQNELLQTNSEPGSIKRSLRSQGKETDSMDSLKEDEERFLTGLVQRIWRRRRQKATENTDKESLLSQSQKSSMNAFLKKRPIKLKILADYRRQRKEELLEKKKLKEKEEKMAKEILRRIKKIGNERP</sequence>
<name>A0ABN8D4R0_9STRA</name>
<dbReference type="EMBL" id="CAKLCB010000321">
    <property type="protein sequence ID" value="CAH0519929.1"/>
    <property type="molecule type" value="Genomic_DNA"/>
</dbReference>
<proteinExistence type="predicted"/>
<keyword evidence="4" id="KW-1185">Reference proteome</keyword>
<feature type="compositionally biased region" description="Basic and acidic residues" evidence="2">
    <location>
        <begin position="47"/>
        <end position="59"/>
    </location>
</feature>
<accession>A0ABN8D4R0</accession>
<reference evidence="3 4" key="1">
    <citation type="submission" date="2021-11" db="EMBL/GenBank/DDBJ databases">
        <authorList>
            <person name="Islam A."/>
            <person name="Islam S."/>
            <person name="Flora M.S."/>
            <person name="Rahman M."/>
            <person name="Ziaur R.M."/>
            <person name="Epstein J.H."/>
            <person name="Hassan M."/>
            <person name="Klassen M."/>
            <person name="Woodard K."/>
            <person name="Webb A."/>
            <person name="Webby R.J."/>
            <person name="El Zowalaty M.E."/>
        </authorList>
    </citation>
    <scope>NUCLEOTIDE SEQUENCE [LARGE SCALE GENOMIC DNA]</scope>
    <source>
        <strain evidence="3">Pbs1</strain>
    </source>
</reference>
<feature type="coiled-coil region" evidence="1">
    <location>
        <begin position="112"/>
        <end position="150"/>
    </location>
</feature>
<keyword evidence="1" id="KW-0175">Coiled coil</keyword>
<evidence type="ECO:0008006" key="5">
    <source>
        <dbReference type="Google" id="ProtNLM"/>
    </source>
</evidence>
<dbReference type="Proteomes" id="UP001158986">
    <property type="component" value="Unassembled WGS sequence"/>
</dbReference>
<feature type="region of interest" description="Disordered" evidence="2">
    <location>
        <begin position="35"/>
        <end position="59"/>
    </location>
</feature>
<evidence type="ECO:0000256" key="2">
    <source>
        <dbReference type="SAM" id="MobiDB-lite"/>
    </source>
</evidence>
<comment type="caution">
    <text evidence="3">The sequence shown here is derived from an EMBL/GenBank/DDBJ whole genome shotgun (WGS) entry which is preliminary data.</text>
</comment>
<evidence type="ECO:0000256" key="1">
    <source>
        <dbReference type="SAM" id="Coils"/>
    </source>
</evidence>